<evidence type="ECO:0000313" key="1">
    <source>
        <dbReference type="EMBL" id="KKN21710.1"/>
    </source>
</evidence>
<name>A0A0F9NQB8_9ZZZZ</name>
<accession>A0A0F9NQB8</accession>
<gene>
    <name evidence="1" type="ORF">LCGC14_0922500</name>
</gene>
<dbReference type="EMBL" id="LAZR01003125">
    <property type="protein sequence ID" value="KKN21710.1"/>
    <property type="molecule type" value="Genomic_DNA"/>
</dbReference>
<reference evidence="1" key="1">
    <citation type="journal article" date="2015" name="Nature">
        <title>Complex archaea that bridge the gap between prokaryotes and eukaryotes.</title>
        <authorList>
            <person name="Spang A."/>
            <person name="Saw J.H."/>
            <person name="Jorgensen S.L."/>
            <person name="Zaremba-Niedzwiedzka K."/>
            <person name="Martijn J."/>
            <person name="Lind A.E."/>
            <person name="van Eijk R."/>
            <person name="Schleper C."/>
            <person name="Guy L."/>
            <person name="Ettema T.J."/>
        </authorList>
    </citation>
    <scope>NUCLEOTIDE SEQUENCE</scope>
</reference>
<dbReference type="AlphaFoldDB" id="A0A0F9NQB8"/>
<sequence>MKLISDDIDIKCDFADEVNKLHPELPMKLQSTILNLIECVAQVQLEADQKVLRGIKKELNGLIIGIDNCKFEERLDGDKGCIVLDMNENQWQKFWQKYGGE</sequence>
<organism evidence="1">
    <name type="scientific">marine sediment metagenome</name>
    <dbReference type="NCBI Taxonomy" id="412755"/>
    <lineage>
        <taxon>unclassified sequences</taxon>
        <taxon>metagenomes</taxon>
        <taxon>ecological metagenomes</taxon>
    </lineage>
</organism>
<comment type="caution">
    <text evidence="1">The sequence shown here is derived from an EMBL/GenBank/DDBJ whole genome shotgun (WGS) entry which is preliminary data.</text>
</comment>
<proteinExistence type="predicted"/>
<protein>
    <submittedName>
        <fullName evidence="1">Uncharacterized protein</fullName>
    </submittedName>
</protein>